<keyword evidence="3" id="KW-1185">Reference proteome</keyword>
<proteinExistence type="predicted"/>
<feature type="region of interest" description="Disordered" evidence="1">
    <location>
        <begin position="136"/>
        <end position="157"/>
    </location>
</feature>
<reference evidence="2 3" key="1">
    <citation type="submission" date="2016-02" db="EMBL/GenBank/DDBJ databases">
        <title>Genome analysis of coral dinoflagellate symbionts highlights evolutionary adaptations to a symbiotic lifestyle.</title>
        <authorList>
            <person name="Aranda M."/>
            <person name="Li Y."/>
            <person name="Liew Y.J."/>
            <person name="Baumgarten S."/>
            <person name="Simakov O."/>
            <person name="Wilson M."/>
            <person name="Piel J."/>
            <person name="Ashoor H."/>
            <person name="Bougouffa S."/>
            <person name="Bajic V.B."/>
            <person name="Ryu T."/>
            <person name="Ravasi T."/>
            <person name="Bayer T."/>
            <person name="Micklem G."/>
            <person name="Kim H."/>
            <person name="Bhak J."/>
            <person name="Lajeunesse T.C."/>
            <person name="Voolstra C.R."/>
        </authorList>
    </citation>
    <scope>NUCLEOTIDE SEQUENCE [LARGE SCALE GENOMIC DNA]</scope>
    <source>
        <strain evidence="2 3">CCMP2467</strain>
    </source>
</reference>
<organism evidence="2 3">
    <name type="scientific">Symbiodinium microadriaticum</name>
    <name type="common">Dinoflagellate</name>
    <name type="synonym">Zooxanthella microadriatica</name>
    <dbReference type="NCBI Taxonomy" id="2951"/>
    <lineage>
        <taxon>Eukaryota</taxon>
        <taxon>Sar</taxon>
        <taxon>Alveolata</taxon>
        <taxon>Dinophyceae</taxon>
        <taxon>Suessiales</taxon>
        <taxon>Symbiodiniaceae</taxon>
        <taxon>Symbiodinium</taxon>
    </lineage>
</organism>
<feature type="region of interest" description="Disordered" evidence="1">
    <location>
        <begin position="98"/>
        <end position="118"/>
    </location>
</feature>
<evidence type="ECO:0000313" key="2">
    <source>
        <dbReference type="EMBL" id="OLQ11428.1"/>
    </source>
</evidence>
<protein>
    <submittedName>
        <fullName evidence="2">Uncharacterized protein</fullName>
    </submittedName>
</protein>
<dbReference type="EMBL" id="LSRX01000059">
    <property type="protein sequence ID" value="OLQ11428.1"/>
    <property type="molecule type" value="Genomic_DNA"/>
</dbReference>
<evidence type="ECO:0000256" key="1">
    <source>
        <dbReference type="SAM" id="MobiDB-lite"/>
    </source>
</evidence>
<name>A0A1Q9EVG3_SYMMI</name>
<accession>A0A1Q9EVG3</accession>
<comment type="caution">
    <text evidence="2">The sequence shown here is derived from an EMBL/GenBank/DDBJ whole genome shotgun (WGS) entry which is preliminary data.</text>
</comment>
<gene>
    <name evidence="2" type="ORF">AK812_SmicGene4762</name>
</gene>
<dbReference type="Proteomes" id="UP000186817">
    <property type="component" value="Unassembled WGS sequence"/>
</dbReference>
<sequence length="157" mass="17424">MPEDRREDVVIHPLGVNRGGSEYLQQRVCSELTICMGARGSERGWQLLGTRALHGTVRGAEPLLLVERPAQAQWQRLERRFLVARGVGGSELTICMGARGSERGREDPQPDSNPSQLRFAVQRTFSAELRREAESKKACLEGGKSSGPKTEQLLRDV</sequence>
<evidence type="ECO:0000313" key="3">
    <source>
        <dbReference type="Proteomes" id="UP000186817"/>
    </source>
</evidence>
<dbReference type="AlphaFoldDB" id="A0A1Q9EVG3"/>